<name>A0A1N6DA55_9BACT</name>
<dbReference type="RefSeq" id="WP_143185812.1">
    <property type="nucleotide sequence ID" value="NZ_FSRC01000001.1"/>
</dbReference>
<protein>
    <submittedName>
        <fullName evidence="2">Uncharacterized protein</fullName>
    </submittedName>
</protein>
<dbReference type="STRING" id="226505.SAMN05444394_0583"/>
<keyword evidence="1" id="KW-0472">Membrane</keyword>
<evidence type="ECO:0000256" key="1">
    <source>
        <dbReference type="SAM" id="Phobius"/>
    </source>
</evidence>
<dbReference type="Proteomes" id="UP000185221">
    <property type="component" value="Unassembled WGS sequence"/>
</dbReference>
<organism evidence="2 3">
    <name type="scientific">Algoriphagus halophilus</name>
    <dbReference type="NCBI Taxonomy" id="226505"/>
    <lineage>
        <taxon>Bacteria</taxon>
        <taxon>Pseudomonadati</taxon>
        <taxon>Bacteroidota</taxon>
        <taxon>Cytophagia</taxon>
        <taxon>Cytophagales</taxon>
        <taxon>Cyclobacteriaceae</taxon>
        <taxon>Algoriphagus</taxon>
    </lineage>
</organism>
<dbReference type="AlphaFoldDB" id="A0A1N6DA55"/>
<sequence>MSTMHPNEQNPTKKNRNRNFKKILYEVIVLVFPVMLGVYLGLLANNWSEEKAELQQTEKVLTNIFHELEYNEGVTQESSLYFKQLRDSIFYLENRNSLPSNFSFWKGLNPPLLKDASFQSASISGVLSRLDIDLLEQLTSVYKLQSDLELQSNTYVQSVTNKIGENSFTNEKYLIILENYAHDQISTEAQLTEELKKAKSMVSEKLNPS</sequence>
<dbReference type="OrthoDB" id="1444181at2"/>
<keyword evidence="3" id="KW-1185">Reference proteome</keyword>
<gene>
    <name evidence="2" type="ORF">SAMN05444394_0583</name>
</gene>
<keyword evidence="1" id="KW-1133">Transmembrane helix</keyword>
<proteinExistence type="predicted"/>
<reference evidence="3" key="1">
    <citation type="submission" date="2016-11" db="EMBL/GenBank/DDBJ databases">
        <authorList>
            <person name="Varghese N."/>
            <person name="Submissions S."/>
        </authorList>
    </citation>
    <scope>NUCLEOTIDE SEQUENCE [LARGE SCALE GENOMIC DNA]</scope>
    <source>
        <strain evidence="3">DSM 15292</strain>
    </source>
</reference>
<feature type="transmembrane region" description="Helical" evidence="1">
    <location>
        <begin position="23"/>
        <end position="44"/>
    </location>
</feature>
<dbReference type="EMBL" id="FSRC01000001">
    <property type="protein sequence ID" value="SIN67671.1"/>
    <property type="molecule type" value="Genomic_DNA"/>
</dbReference>
<keyword evidence="1" id="KW-0812">Transmembrane</keyword>
<evidence type="ECO:0000313" key="3">
    <source>
        <dbReference type="Proteomes" id="UP000185221"/>
    </source>
</evidence>
<accession>A0A1N6DA55</accession>
<evidence type="ECO:0000313" key="2">
    <source>
        <dbReference type="EMBL" id="SIN67671.1"/>
    </source>
</evidence>